<dbReference type="GeneID" id="116188295"/>
<comment type="similarity">
    <text evidence="1">Belongs to the ClpA/ClpB family.</text>
</comment>
<dbReference type="SUPFAM" id="SSF81923">
    <property type="entry name" value="Double Clp-N motif"/>
    <property type="match status" value="1"/>
</dbReference>
<dbReference type="PROSITE" id="PS51903">
    <property type="entry name" value="CLP_R"/>
    <property type="match status" value="1"/>
</dbReference>
<reference evidence="8" key="2">
    <citation type="submission" date="2017-06" db="EMBL/GenBank/DDBJ databases">
        <title>The pomegranate genome and the genomics of punicalagin biosynthesis.</title>
        <authorList>
            <person name="Xu C."/>
        </authorList>
    </citation>
    <scope>NUCLEOTIDE SEQUENCE [LARGE SCALE GENOMIC DNA]</scope>
    <source>
        <tissue evidence="8">Fresh leaf</tissue>
    </source>
</reference>
<feature type="compositionally biased region" description="Polar residues" evidence="6">
    <location>
        <begin position="231"/>
        <end position="245"/>
    </location>
</feature>
<dbReference type="Gene3D" id="3.40.50.300">
    <property type="entry name" value="P-loop containing nucleotide triphosphate hydrolases"/>
    <property type="match status" value="1"/>
</dbReference>
<dbReference type="InterPro" id="IPR004176">
    <property type="entry name" value="Clp_R_N"/>
</dbReference>
<dbReference type="InterPro" id="IPR058680">
    <property type="entry name" value="NBD_SMAX1-like"/>
</dbReference>
<evidence type="ECO:0000313" key="9">
    <source>
        <dbReference type="EMBL" id="PKI55084.1"/>
    </source>
</evidence>
<keyword evidence="3" id="KW-0805">Transcription regulation</keyword>
<dbReference type="Proteomes" id="UP000197138">
    <property type="component" value="Unassembled WGS sequence"/>
</dbReference>
<dbReference type="OrthoDB" id="1872342at2759"/>
<reference evidence="9 11" key="3">
    <citation type="submission" date="2017-11" db="EMBL/GenBank/DDBJ databases">
        <title>De-novo sequencing of pomegranate (Punica granatum L.) genome.</title>
        <authorList>
            <person name="Akparov Z."/>
            <person name="Amiraslanov A."/>
            <person name="Hajiyeva S."/>
            <person name="Abbasov M."/>
            <person name="Kaur K."/>
            <person name="Hamwieh A."/>
            <person name="Solovyev V."/>
            <person name="Salamov A."/>
            <person name="Braich B."/>
            <person name="Kosarev P."/>
            <person name="Mahmoud A."/>
            <person name="Hajiyev E."/>
            <person name="Babayeva S."/>
            <person name="Izzatullayeva V."/>
            <person name="Mammadov A."/>
            <person name="Mammadov A."/>
            <person name="Sharifova S."/>
            <person name="Ojaghi J."/>
            <person name="Eynullazada K."/>
            <person name="Bayramov B."/>
            <person name="Abdulazimova A."/>
            <person name="Shahmuradov I."/>
        </authorList>
    </citation>
    <scope>NUCLEOTIDE SEQUENCE [LARGE SCALE GENOMIC DNA]</scope>
    <source>
        <strain evidence="9">AG2017</strain>
        <strain evidence="11">cv. AG2017</strain>
        <tissue evidence="9">Leaf</tissue>
    </source>
</reference>
<dbReference type="Proteomes" id="UP000233551">
    <property type="component" value="Unassembled WGS sequence"/>
</dbReference>
<evidence type="ECO:0000256" key="4">
    <source>
        <dbReference type="ARBA" id="ARBA00023163"/>
    </source>
</evidence>
<dbReference type="InterPro" id="IPR027417">
    <property type="entry name" value="P-loop_NTPase"/>
</dbReference>
<comment type="caution">
    <text evidence="8">The sequence shown here is derived from an EMBL/GenBank/DDBJ whole genome shotgun (WGS) entry which is preliminary data.</text>
</comment>
<evidence type="ECO:0000256" key="5">
    <source>
        <dbReference type="PROSITE-ProRule" id="PRU01251"/>
    </source>
</evidence>
<dbReference type="InterPro" id="IPR051650">
    <property type="entry name" value="SL_signaling_regulator"/>
</dbReference>
<dbReference type="AlphaFoldDB" id="A0A218XQ77"/>
<evidence type="ECO:0000256" key="3">
    <source>
        <dbReference type="ARBA" id="ARBA00023015"/>
    </source>
</evidence>
<dbReference type="PANTHER" id="PTHR43572:SF3">
    <property type="entry name" value="PROTEIN SMAX1-LIKE 5"/>
    <property type="match status" value="1"/>
</dbReference>
<protein>
    <recommendedName>
        <fullName evidence="7">Clp R domain-containing protein</fullName>
    </recommendedName>
</protein>
<dbReference type="PANTHER" id="PTHR43572">
    <property type="entry name" value="CHAPERONE PROTEIN CLPD, CHLOROPLASTIC"/>
    <property type="match status" value="1"/>
</dbReference>
<reference evidence="10" key="1">
    <citation type="journal article" date="2017" name="Plant J.">
        <title>The pomegranate (Punica granatum L.) genome and the genomics of punicalagin biosynthesis.</title>
        <authorList>
            <person name="Qin G."/>
            <person name="Xu C."/>
            <person name="Ming R."/>
            <person name="Tang H."/>
            <person name="Guyot R."/>
            <person name="Kramer E.M."/>
            <person name="Hu Y."/>
            <person name="Yi X."/>
            <person name="Qi Y."/>
            <person name="Xu X."/>
            <person name="Gao Z."/>
            <person name="Pan H."/>
            <person name="Jian J."/>
            <person name="Tian Y."/>
            <person name="Yue Z."/>
            <person name="Xu Y."/>
        </authorList>
    </citation>
    <scope>NUCLEOTIDE SEQUENCE [LARGE SCALE GENOMIC DNA]</scope>
    <source>
        <strain evidence="10">cv. Dabenzi</strain>
    </source>
</reference>
<keyword evidence="2 5" id="KW-0677">Repeat</keyword>
<dbReference type="STRING" id="22663.A0A218XQ77"/>
<evidence type="ECO:0000313" key="8">
    <source>
        <dbReference type="EMBL" id="OWM86948.1"/>
    </source>
</evidence>
<proteinExistence type="inferred from homology"/>
<dbReference type="EMBL" id="PGOL01001724">
    <property type="protein sequence ID" value="PKI55084.1"/>
    <property type="molecule type" value="Genomic_DNA"/>
</dbReference>
<organism evidence="8 10">
    <name type="scientific">Punica granatum</name>
    <name type="common">Pomegranate</name>
    <dbReference type="NCBI Taxonomy" id="22663"/>
    <lineage>
        <taxon>Eukaryota</taxon>
        <taxon>Viridiplantae</taxon>
        <taxon>Streptophyta</taxon>
        <taxon>Embryophyta</taxon>
        <taxon>Tracheophyta</taxon>
        <taxon>Spermatophyta</taxon>
        <taxon>Magnoliopsida</taxon>
        <taxon>eudicotyledons</taxon>
        <taxon>Gunneridae</taxon>
        <taxon>Pentapetalae</taxon>
        <taxon>rosids</taxon>
        <taxon>malvids</taxon>
        <taxon>Myrtales</taxon>
        <taxon>Lythraceae</taxon>
        <taxon>Punica</taxon>
    </lineage>
</organism>
<dbReference type="Pfam" id="PF23569">
    <property type="entry name" value="NBD_SMAX1"/>
    <property type="match status" value="1"/>
</dbReference>
<evidence type="ECO:0000313" key="11">
    <source>
        <dbReference type="Proteomes" id="UP000233551"/>
    </source>
</evidence>
<feature type="domain" description="Clp R" evidence="7">
    <location>
        <begin position="10"/>
        <end position="185"/>
    </location>
</feature>
<evidence type="ECO:0000256" key="1">
    <source>
        <dbReference type="ARBA" id="ARBA00008675"/>
    </source>
</evidence>
<feature type="region of interest" description="Disordered" evidence="6">
    <location>
        <begin position="231"/>
        <end position="261"/>
    </location>
</feature>
<dbReference type="FunFam" id="1.10.1780.10:FF:000005">
    <property type="entry name" value="protein SUPPRESSOR OF MAX2 1"/>
    <property type="match status" value="1"/>
</dbReference>
<dbReference type="InterPro" id="IPR036628">
    <property type="entry name" value="Clp_N_dom_sf"/>
</dbReference>
<accession>A0A218XQ77</accession>
<sequence length="1036" mass="115733">MRGGATTCSVHQTLTSEAASVLKQSLGLARRRGHAQVTPLHVAFTLLSSRASDLLRRACLKSQRQLQGSHPLQCRALELCFNVALNRLPTITASPPSGPFLHAQQPSLSNALVAALKRAQAHQRRGCIEQQQQQQQNQPLLAAKVELEQLVLSILDDPSVSRVMREAGFSSTAVKTNIEDSLSSSPVFQLPSINGSCGVFSSPPSPTREAHHHHQLTSFWPPHFFNHSHEQNPLFSSLSPQQKHSSPTDHHHHSYRHSSSSVKEDVKLVMEVMLRKKRSNTMIVGDSLSTTEGLVMELKERLGRGEVPPELKPVSFIKFQLQVEALKFMKRDDVEIKYLSDVRRKVEQSLGAIIYVGDLKWAVHDDETISVAVDHLVKEIGKLISDNDHGISGSPSSPRVWVLGTASFQTYMKCQMKFQPPLDLQWGLQAVSVPSGGLGLSLHGPSLNEPRNPFQNKSPSSAKEEQLADKQLINCCGECTSNYEKEAGLCKSAAHKLLPSWLQPLGTDQHHEEELVELRKKWSRLCQTLHQGKHMTQNNWENATFYVTSNQISPVSTKPYSYWCSGPNASLFPENNSISFTNSTSKPASSIPRFRRQNSCTIEFDINSRRNDVPQLVLEPNLSSLRKTEGREVKITLALGNDSDSLERTIRRGEMCRVIKDYIPWQSENVPGIVEALMDSGSMKKETWLLIQGNDRIGKIRLASAIGESVFGSPHSVLHLNMRARNSKGTHPFDQVLVRAMGSLQNLVVLVEDVEYADSRFMKLLIDRFEAGKSTESGNQESSGGQLLFMLTKGDPTGYEAGENNPKSVIQMVLKVNERGYAASPDNKRKAEEDFLNKIKSPRISEKLESPFLGKKDFSRQSSFNSLDLNIRAEDQEPLEIEAKPEDLSPISSDLTRENTGEIQSPRELLESIENQFTFNRSPARDREMREFVASRIKGSFDEVINNKVKGGKVSLGIEHRVLEEVLGGGGDSFIHNVFEKWLRDIFQTCLEREKINWGDGISVRLCLESEPKQDGDFGESYGFMSTNLPKKVFVS</sequence>
<dbReference type="EMBL" id="MTKT01001080">
    <property type="protein sequence ID" value="OWM86948.1"/>
    <property type="molecule type" value="Genomic_DNA"/>
</dbReference>
<name>A0A218XQ77_PUNGR</name>
<evidence type="ECO:0000313" key="10">
    <source>
        <dbReference type="Proteomes" id="UP000197138"/>
    </source>
</evidence>
<gene>
    <name evidence="8" type="ORF">CDL15_Pgr015984</name>
    <name evidence="9" type="ORF">CRG98_024550</name>
</gene>
<keyword evidence="4" id="KW-0804">Transcription</keyword>
<evidence type="ECO:0000259" key="7">
    <source>
        <dbReference type="PROSITE" id="PS51903"/>
    </source>
</evidence>
<feature type="region of interest" description="Disordered" evidence="6">
    <location>
        <begin position="444"/>
        <end position="463"/>
    </location>
</feature>
<keyword evidence="11" id="KW-1185">Reference proteome</keyword>
<dbReference type="Gene3D" id="1.10.1780.10">
    <property type="entry name" value="Clp, N-terminal domain"/>
    <property type="match status" value="1"/>
</dbReference>
<evidence type="ECO:0000256" key="2">
    <source>
        <dbReference type="ARBA" id="ARBA00022737"/>
    </source>
</evidence>
<evidence type="ECO:0000256" key="6">
    <source>
        <dbReference type="SAM" id="MobiDB-lite"/>
    </source>
</evidence>